<sequence>AVHAYFHPQVDPSEAKLEWGFPKLDMLRQFMSDKLGWPPEKTDETLVPLARKMAEASGPDSRPRSQTTLDAFTRHVARQPDAGQGAAGTGHSKRVGAAILSHKRRQASRPIQN</sequence>
<evidence type="ECO:0000313" key="5">
    <source>
        <dbReference type="Proteomes" id="UP001143981"/>
    </source>
</evidence>
<dbReference type="GO" id="GO:0004520">
    <property type="term" value="F:DNA endonuclease activity"/>
    <property type="evidence" value="ECO:0007669"/>
    <property type="project" value="TreeGrafter"/>
</dbReference>
<keyword evidence="5" id="KW-1185">Reference proteome</keyword>
<protein>
    <submittedName>
        <fullName evidence="4">DNA repair protein rad2</fullName>
    </submittedName>
</protein>
<dbReference type="EMBL" id="JANBOI010000436">
    <property type="protein sequence ID" value="KAJ1730572.1"/>
    <property type="molecule type" value="Genomic_DNA"/>
</dbReference>
<dbReference type="AlphaFoldDB" id="A0A9W8CVZ8"/>
<organism evidence="4 5">
    <name type="scientific">Coemansia biformis</name>
    <dbReference type="NCBI Taxonomy" id="1286918"/>
    <lineage>
        <taxon>Eukaryota</taxon>
        <taxon>Fungi</taxon>
        <taxon>Fungi incertae sedis</taxon>
        <taxon>Zoopagomycota</taxon>
        <taxon>Kickxellomycotina</taxon>
        <taxon>Kickxellomycetes</taxon>
        <taxon>Kickxellales</taxon>
        <taxon>Kickxellaceae</taxon>
        <taxon>Coemansia</taxon>
    </lineage>
</organism>
<dbReference type="PANTHER" id="PTHR16171">
    <property type="entry name" value="DNA REPAIR PROTEIN COMPLEMENTING XP-G CELLS-RELATED"/>
    <property type="match status" value="1"/>
</dbReference>
<dbReference type="PANTHER" id="PTHR16171:SF7">
    <property type="entry name" value="DNA REPAIR PROTEIN RAD2"/>
    <property type="match status" value="1"/>
</dbReference>
<evidence type="ECO:0000256" key="3">
    <source>
        <dbReference type="SAM" id="MobiDB-lite"/>
    </source>
</evidence>
<name>A0A9W8CVZ8_9FUNG</name>
<proteinExistence type="predicted"/>
<dbReference type="InterPro" id="IPR036279">
    <property type="entry name" value="5-3_exonuclease_C_sf"/>
</dbReference>
<evidence type="ECO:0000256" key="1">
    <source>
        <dbReference type="ARBA" id="ARBA00004123"/>
    </source>
</evidence>
<evidence type="ECO:0000256" key="2">
    <source>
        <dbReference type="ARBA" id="ARBA00023242"/>
    </source>
</evidence>
<dbReference type="GO" id="GO:0003697">
    <property type="term" value="F:single-stranded DNA binding"/>
    <property type="evidence" value="ECO:0007669"/>
    <property type="project" value="TreeGrafter"/>
</dbReference>
<feature type="non-terminal residue" evidence="4">
    <location>
        <position position="1"/>
    </location>
</feature>
<accession>A0A9W8CVZ8</accession>
<dbReference type="GO" id="GO:0005634">
    <property type="term" value="C:nucleus"/>
    <property type="evidence" value="ECO:0007669"/>
    <property type="project" value="UniProtKB-SubCell"/>
</dbReference>
<gene>
    <name evidence="4" type="primary">RAD2_2</name>
    <name evidence="4" type="ORF">LPJ61_002943</name>
</gene>
<reference evidence="4" key="1">
    <citation type="submission" date="2022-07" db="EMBL/GenBank/DDBJ databases">
        <title>Phylogenomic reconstructions and comparative analyses of Kickxellomycotina fungi.</title>
        <authorList>
            <person name="Reynolds N.K."/>
            <person name="Stajich J.E."/>
            <person name="Barry K."/>
            <person name="Grigoriev I.V."/>
            <person name="Crous P."/>
            <person name="Smith M.E."/>
        </authorList>
    </citation>
    <scope>NUCLEOTIDE SEQUENCE</scope>
    <source>
        <strain evidence="4">BCRC 34381</strain>
    </source>
</reference>
<dbReference type="Proteomes" id="UP001143981">
    <property type="component" value="Unassembled WGS sequence"/>
</dbReference>
<comment type="subcellular location">
    <subcellularLocation>
        <location evidence="1">Nucleus</location>
    </subcellularLocation>
</comment>
<feature type="region of interest" description="Disordered" evidence="3">
    <location>
        <begin position="74"/>
        <end position="113"/>
    </location>
</feature>
<dbReference type="OrthoDB" id="31113at2759"/>
<keyword evidence="2" id="KW-0539">Nucleus</keyword>
<comment type="caution">
    <text evidence="4">The sequence shown here is derived from an EMBL/GenBank/DDBJ whole genome shotgun (WGS) entry which is preliminary data.</text>
</comment>
<dbReference type="SUPFAM" id="SSF47807">
    <property type="entry name" value="5' to 3' exonuclease, C-terminal subdomain"/>
    <property type="match status" value="1"/>
</dbReference>
<evidence type="ECO:0000313" key="4">
    <source>
        <dbReference type="EMBL" id="KAJ1730572.1"/>
    </source>
</evidence>